<dbReference type="GO" id="GO:0016758">
    <property type="term" value="F:hexosyltransferase activity"/>
    <property type="evidence" value="ECO:0007669"/>
    <property type="project" value="TreeGrafter"/>
</dbReference>
<feature type="domain" description="Glycosyltransferase subfamily 4-like N-terminal" evidence="2">
    <location>
        <begin position="7"/>
        <end position="163"/>
    </location>
</feature>
<dbReference type="InterPro" id="IPR050194">
    <property type="entry name" value="Glycosyltransferase_grp1"/>
</dbReference>
<keyword evidence="4" id="KW-1185">Reference proteome</keyword>
<name>A0A517MNK4_9BACT</name>
<gene>
    <name evidence="3" type="primary">epsD</name>
    <name evidence="3" type="ORF">FF011L_51750</name>
</gene>
<dbReference type="InterPro" id="IPR001296">
    <property type="entry name" value="Glyco_trans_1"/>
</dbReference>
<reference evidence="3 4" key="1">
    <citation type="submission" date="2019-02" db="EMBL/GenBank/DDBJ databases">
        <title>Deep-cultivation of Planctomycetes and their phenomic and genomic characterization uncovers novel biology.</title>
        <authorList>
            <person name="Wiegand S."/>
            <person name="Jogler M."/>
            <person name="Boedeker C."/>
            <person name="Pinto D."/>
            <person name="Vollmers J."/>
            <person name="Rivas-Marin E."/>
            <person name="Kohn T."/>
            <person name="Peeters S.H."/>
            <person name="Heuer A."/>
            <person name="Rast P."/>
            <person name="Oberbeckmann S."/>
            <person name="Bunk B."/>
            <person name="Jeske O."/>
            <person name="Meyerdierks A."/>
            <person name="Storesund J.E."/>
            <person name="Kallscheuer N."/>
            <person name="Luecker S."/>
            <person name="Lage O.M."/>
            <person name="Pohl T."/>
            <person name="Merkel B.J."/>
            <person name="Hornburger P."/>
            <person name="Mueller R.-W."/>
            <person name="Bruemmer F."/>
            <person name="Labrenz M."/>
            <person name="Spormann A.M."/>
            <person name="Op den Camp H."/>
            <person name="Overmann J."/>
            <person name="Amann R."/>
            <person name="Jetten M.S.M."/>
            <person name="Mascher T."/>
            <person name="Medema M.H."/>
            <person name="Devos D.P."/>
            <person name="Kaster A.-K."/>
            <person name="Ovreas L."/>
            <person name="Rohde M."/>
            <person name="Galperin M.Y."/>
            <person name="Jogler C."/>
        </authorList>
    </citation>
    <scope>NUCLEOTIDE SEQUENCE [LARGE SCALE GENOMIC DNA]</scope>
    <source>
        <strain evidence="3 4">FF011L</strain>
    </source>
</reference>
<evidence type="ECO:0000259" key="2">
    <source>
        <dbReference type="Pfam" id="PF13439"/>
    </source>
</evidence>
<dbReference type="EC" id="2.4.-.-" evidence="3"/>
<protein>
    <submittedName>
        <fullName evidence="3">Glycosyltransferase EpsD</fullName>
        <ecNumber evidence="3">2.4.-.-</ecNumber>
    </submittedName>
</protein>
<accession>A0A517MNK4</accession>
<dbReference type="PANTHER" id="PTHR45947">
    <property type="entry name" value="SULFOQUINOVOSYL TRANSFERASE SQD2"/>
    <property type="match status" value="1"/>
</dbReference>
<proteinExistence type="predicted"/>
<dbReference type="Pfam" id="PF00534">
    <property type="entry name" value="Glycos_transf_1"/>
    <property type="match status" value="1"/>
</dbReference>
<evidence type="ECO:0000313" key="4">
    <source>
        <dbReference type="Proteomes" id="UP000320672"/>
    </source>
</evidence>
<evidence type="ECO:0000259" key="1">
    <source>
        <dbReference type="Pfam" id="PF00534"/>
    </source>
</evidence>
<organism evidence="3 4">
    <name type="scientific">Roseimaritima multifibrata</name>
    <dbReference type="NCBI Taxonomy" id="1930274"/>
    <lineage>
        <taxon>Bacteria</taxon>
        <taxon>Pseudomonadati</taxon>
        <taxon>Planctomycetota</taxon>
        <taxon>Planctomycetia</taxon>
        <taxon>Pirellulales</taxon>
        <taxon>Pirellulaceae</taxon>
        <taxon>Roseimaritima</taxon>
    </lineage>
</organism>
<dbReference type="Gene3D" id="3.40.50.2000">
    <property type="entry name" value="Glycogen Phosphorylase B"/>
    <property type="match status" value="2"/>
</dbReference>
<dbReference type="Pfam" id="PF13439">
    <property type="entry name" value="Glyco_transf_4"/>
    <property type="match status" value="1"/>
</dbReference>
<evidence type="ECO:0000313" key="3">
    <source>
        <dbReference type="EMBL" id="QDS96367.1"/>
    </source>
</evidence>
<dbReference type="Proteomes" id="UP000320672">
    <property type="component" value="Chromosome"/>
</dbReference>
<dbReference type="InterPro" id="IPR028098">
    <property type="entry name" value="Glyco_trans_4-like_N"/>
</dbReference>
<dbReference type="PANTHER" id="PTHR45947:SF3">
    <property type="entry name" value="SULFOQUINOVOSYL TRANSFERASE SQD2"/>
    <property type="match status" value="1"/>
</dbReference>
<dbReference type="SUPFAM" id="SSF53756">
    <property type="entry name" value="UDP-Glycosyltransferase/glycogen phosphorylase"/>
    <property type="match status" value="1"/>
</dbReference>
<keyword evidence="3" id="KW-0328">Glycosyltransferase</keyword>
<keyword evidence="3" id="KW-0808">Transferase</keyword>
<sequence length="367" mass="40689">MHVMQVAGAEVLVTQVIKKLARQIEPTVFCLDAIGELGERLQAEGVPVVCLDRKPGLDLAVAKRLAAEVADRKIQVLHAHQYTPFFYTALARLRYRSKARVLFTEHGRHYPDIVSPKRRWINRLVLQRYADITTACCDFSTEALQHVEGFPRAVTLVNGVDIDTLPGRGNAEQQHALRERLGLDLDRPYAACIARFHSVKDHRTLLRAWQHVQQALPAARLLLVGDGPERKACEQFAEELGVASSVEFWGIRKDVGDILRAIDVFTLTSVSEAASLTLLEAMASECPAVLTAVGGNAEHVTEGKHGYLAPRGDDQQIAKRLEQLLTDSATAKKMGKAARQRVLQDFELDDVIAEYANLYSQLASKAK</sequence>
<feature type="domain" description="Glycosyl transferase family 1" evidence="1">
    <location>
        <begin position="176"/>
        <end position="341"/>
    </location>
</feature>
<dbReference type="AlphaFoldDB" id="A0A517MNK4"/>
<dbReference type="EMBL" id="CP036262">
    <property type="protein sequence ID" value="QDS96367.1"/>
    <property type="molecule type" value="Genomic_DNA"/>
</dbReference>
<dbReference type="KEGG" id="rml:FF011L_51750"/>